<dbReference type="Proteomes" id="UP000149128">
    <property type="component" value="Segment"/>
</dbReference>
<dbReference type="KEGG" id="vg:12977912"/>
<dbReference type="EMBL" id="JQ724856">
    <property type="protein sequence ID" value="AFJ52292.1"/>
    <property type="molecule type" value="Genomic_DNA"/>
</dbReference>
<accession>I2BFI9</accession>
<organism evidence="1 4">
    <name type="scientific">European catfish virus</name>
    <dbReference type="NCBI Taxonomy" id="84739"/>
    <lineage>
        <taxon>Viruses</taxon>
        <taxon>Varidnaviria</taxon>
        <taxon>Bamfordvirae</taxon>
        <taxon>Nucleocytoviricota</taxon>
        <taxon>Megaviricetes</taxon>
        <taxon>Pimascovirales</taxon>
        <taxon>Pimascovirales incertae sedis</taxon>
        <taxon>Iridoviridae</taxon>
        <taxon>Alphairidovirinae</taxon>
        <taxon>Ranavirus</taxon>
        <taxon>Ranavirus perca1</taxon>
        <taxon>Epizootic haematopoietic necrosis virus</taxon>
    </lineage>
</organism>
<evidence type="ECO:0000313" key="5">
    <source>
        <dbReference type="Proteomes" id="UP000149128"/>
    </source>
</evidence>
<name>I2BFI9_9VIRU</name>
<evidence type="ECO:0000313" key="3">
    <source>
        <dbReference type="EMBL" id="AMZ04974.1"/>
    </source>
</evidence>
<reference evidence="5 6" key="2">
    <citation type="submission" date="2015-11" db="EMBL/GenBank/DDBJ databases">
        <authorList>
            <person name="Horvath B."/>
        </authorList>
    </citation>
    <scope>NUCLEOTIDE SEQUENCE [LARGE SCALE GENOMIC DNA]</scope>
</reference>
<protein>
    <submittedName>
        <fullName evidence="1">Uncharacterized protein</fullName>
    </submittedName>
</protein>
<dbReference type="EMBL" id="KT989884">
    <property type="protein sequence ID" value="AMZ04839.1"/>
    <property type="molecule type" value="Genomic_DNA"/>
</dbReference>
<dbReference type="Proteomes" id="UP000118593">
    <property type="component" value="Segment"/>
</dbReference>
<dbReference type="GeneID" id="12977912"/>
<dbReference type="RefSeq" id="YP_006347600.1">
    <property type="nucleotide sequence ID" value="NC_017940.1"/>
</dbReference>
<reference evidence="1 4" key="1">
    <citation type="journal article" date="2012" name="J. Virol.">
        <title>Complete genome sequence of European sheatfish virus.</title>
        <authorList>
            <person name="Lopez-Bueno A."/>
            <person name="Mavian C."/>
            <person name="Alcami A."/>
            <person name="Alejo A."/>
        </authorList>
    </citation>
    <scope>NUCLEOTIDE SEQUENCE [LARGE SCALE GENOMIC DNA]</scope>
    <source>
        <strain evidence="1">Valdeolmos</strain>
    </source>
</reference>
<evidence type="ECO:0000313" key="1">
    <source>
        <dbReference type="EMBL" id="AFJ52292.1"/>
    </source>
</evidence>
<evidence type="ECO:0000313" key="6">
    <source>
        <dbReference type="Proteomes" id="UP000149504"/>
    </source>
</evidence>
<sequence>MCTLLKLIPHKYPLQESLRHVCCDNPRSGVHVRPGWDGPQARDYGHSKENVCHGGRSRTVYSRSSGQVVMR</sequence>
<reference evidence="2" key="3">
    <citation type="journal article" date="2016" name="Infect. Genet. Evol.">
        <title>Whole genome sequencing and phylogenetic characterization of brown bullhead (Ameiurus nebulosus) origin ranavirus strains from independent disease outbreaks.</title>
        <authorList>
            <person name="Feher E."/>
            <person name="Doszpoly A."/>
            <person name="Horvath B."/>
            <person name="Marton S."/>
            <person name="Forro B."/>
            <person name="Farkas S.L."/>
            <person name="Banyai K."/>
            <person name="Juhasz T."/>
        </authorList>
    </citation>
    <scope>NUCLEOTIDE SEQUENCE</scope>
    <source>
        <strain evidence="2">13051/2012</strain>
        <strain evidence="3">14612/2012</strain>
    </source>
</reference>
<dbReference type="Proteomes" id="UP000149504">
    <property type="component" value="Segment"/>
</dbReference>
<gene>
    <name evidence="1" type="primary">9L</name>
</gene>
<evidence type="ECO:0000313" key="2">
    <source>
        <dbReference type="EMBL" id="AMZ04839.1"/>
    </source>
</evidence>
<evidence type="ECO:0000313" key="4">
    <source>
        <dbReference type="Proteomes" id="UP000118593"/>
    </source>
</evidence>
<dbReference type="EMBL" id="KT989885">
    <property type="protein sequence ID" value="AMZ04974.1"/>
    <property type="molecule type" value="Genomic_DNA"/>
</dbReference>
<proteinExistence type="predicted"/>